<dbReference type="EMBL" id="LRPN01000109">
    <property type="protein sequence ID" value="KWZ79743.1"/>
    <property type="molecule type" value="Genomic_DNA"/>
</dbReference>
<dbReference type="PATRIC" id="fig|1398.22.peg.2521"/>
<dbReference type="AlphaFoldDB" id="A0A133KJL1"/>
<evidence type="ECO:0000313" key="3">
    <source>
        <dbReference type="Proteomes" id="UP000070376"/>
    </source>
</evidence>
<name>A0A133KJL1_HEYCO</name>
<gene>
    <name evidence="2" type="ORF">HMPREF3213_02519</name>
</gene>
<feature type="region of interest" description="Disordered" evidence="1">
    <location>
        <begin position="54"/>
        <end position="84"/>
    </location>
</feature>
<organism evidence="2 3">
    <name type="scientific">Heyndrickxia coagulans</name>
    <name type="common">Weizmannia coagulans</name>
    <dbReference type="NCBI Taxonomy" id="1398"/>
    <lineage>
        <taxon>Bacteria</taxon>
        <taxon>Bacillati</taxon>
        <taxon>Bacillota</taxon>
        <taxon>Bacilli</taxon>
        <taxon>Bacillales</taxon>
        <taxon>Bacillaceae</taxon>
        <taxon>Heyndrickxia</taxon>
    </lineage>
</organism>
<reference evidence="3" key="1">
    <citation type="submission" date="2016-01" db="EMBL/GenBank/DDBJ databases">
        <authorList>
            <person name="Mitreva M."/>
            <person name="Pepin K.H."/>
            <person name="Mihindukulasuriya K.A."/>
            <person name="Fulton R."/>
            <person name="Fronick C."/>
            <person name="O'Laughlin M."/>
            <person name="Miner T."/>
            <person name="Herter B."/>
            <person name="Rosa B.A."/>
            <person name="Cordes M."/>
            <person name="Tomlinson C."/>
            <person name="Wollam A."/>
            <person name="Palsikar V.B."/>
            <person name="Mardis E.R."/>
            <person name="Wilson R.K."/>
        </authorList>
    </citation>
    <scope>NUCLEOTIDE SEQUENCE [LARGE SCALE GENOMIC DNA]</scope>
    <source>
        <strain evidence="3">GED7749B</strain>
    </source>
</reference>
<dbReference type="Proteomes" id="UP000070376">
    <property type="component" value="Unassembled WGS sequence"/>
</dbReference>
<sequence>MPTLWGTRSKLTLPVLDFCFLYYLKIRLSLNISSVNISPRKFFSPVPAIKKDRSRKNQLLKWDKKEQKPKAGPIQELSEKAASR</sequence>
<evidence type="ECO:0000256" key="1">
    <source>
        <dbReference type="SAM" id="MobiDB-lite"/>
    </source>
</evidence>
<protein>
    <submittedName>
        <fullName evidence="2">Uncharacterized protein</fullName>
    </submittedName>
</protein>
<evidence type="ECO:0000313" key="2">
    <source>
        <dbReference type="EMBL" id="KWZ79743.1"/>
    </source>
</evidence>
<comment type="caution">
    <text evidence="2">The sequence shown here is derived from an EMBL/GenBank/DDBJ whole genome shotgun (WGS) entry which is preliminary data.</text>
</comment>
<accession>A0A133KJL1</accession>
<proteinExistence type="predicted"/>